<sequence>MSFLALVPGVTRRVLLPDLVPLLVQVSSVVVVVTELLMIFGIVDKPEDGDYCCLVFGRIRILLLLLLLLQRRRLEMTIEEEDKIALWIKEETIDMTKMTRGMKAFLAHFYGIGCCYTSHESYFIHDMITGGLLTGRRSICSWGGT</sequence>
<evidence type="ECO:0000313" key="3">
    <source>
        <dbReference type="Proteomes" id="UP001303222"/>
    </source>
</evidence>
<comment type="caution">
    <text evidence="2">The sequence shown here is derived from an EMBL/GenBank/DDBJ whole genome shotgun (WGS) entry which is preliminary data.</text>
</comment>
<evidence type="ECO:0000313" key="2">
    <source>
        <dbReference type="EMBL" id="KAK3955331.1"/>
    </source>
</evidence>
<proteinExistence type="predicted"/>
<name>A0AAN6P273_9PEZI</name>
<dbReference type="EMBL" id="MU859077">
    <property type="protein sequence ID" value="KAK3955331.1"/>
    <property type="molecule type" value="Genomic_DNA"/>
</dbReference>
<reference evidence="2" key="1">
    <citation type="journal article" date="2023" name="Mol. Phylogenet. Evol.">
        <title>Genome-scale phylogeny and comparative genomics of the fungal order Sordariales.</title>
        <authorList>
            <person name="Hensen N."/>
            <person name="Bonometti L."/>
            <person name="Westerberg I."/>
            <person name="Brannstrom I.O."/>
            <person name="Guillou S."/>
            <person name="Cros-Aarteil S."/>
            <person name="Calhoun S."/>
            <person name="Haridas S."/>
            <person name="Kuo A."/>
            <person name="Mondo S."/>
            <person name="Pangilinan J."/>
            <person name="Riley R."/>
            <person name="LaButti K."/>
            <person name="Andreopoulos B."/>
            <person name="Lipzen A."/>
            <person name="Chen C."/>
            <person name="Yan M."/>
            <person name="Daum C."/>
            <person name="Ng V."/>
            <person name="Clum A."/>
            <person name="Steindorff A."/>
            <person name="Ohm R.A."/>
            <person name="Martin F."/>
            <person name="Silar P."/>
            <person name="Natvig D.O."/>
            <person name="Lalanne C."/>
            <person name="Gautier V."/>
            <person name="Ament-Velasquez S.L."/>
            <person name="Kruys A."/>
            <person name="Hutchinson M.I."/>
            <person name="Powell A.J."/>
            <person name="Barry K."/>
            <person name="Miller A.N."/>
            <person name="Grigoriev I.V."/>
            <person name="Debuchy R."/>
            <person name="Gladieux P."/>
            <person name="Hiltunen Thoren M."/>
            <person name="Johannesson H."/>
        </authorList>
    </citation>
    <scope>NUCLEOTIDE SEQUENCE</scope>
    <source>
        <strain evidence="2">CBS 626.80</strain>
    </source>
</reference>
<protein>
    <submittedName>
        <fullName evidence="2">Uncharacterized protein</fullName>
    </submittedName>
</protein>
<keyword evidence="1" id="KW-1133">Transmembrane helix</keyword>
<organism evidence="2 3">
    <name type="scientific">Pseudoneurospora amorphoporcata</name>
    <dbReference type="NCBI Taxonomy" id="241081"/>
    <lineage>
        <taxon>Eukaryota</taxon>
        <taxon>Fungi</taxon>
        <taxon>Dikarya</taxon>
        <taxon>Ascomycota</taxon>
        <taxon>Pezizomycotina</taxon>
        <taxon>Sordariomycetes</taxon>
        <taxon>Sordariomycetidae</taxon>
        <taxon>Sordariales</taxon>
        <taxon>Sordariaceae</taxon>
        <taxon>Pseudoneurospora</taxon>
    </lineage>
</organism>
<keyword evidence="3" id="KW-1185">Reference proteome</keyword>
<reference evidence="2" key="2">
    <citation type="submission" date="2023-06" db="EMBL/GenBank/DDBJ databases">
        <authorList>
            <consortium name="Lawrence Berkeley National Laboratory"/>
            <person name="Mondo S.J."/>
            <person name="Hensen N."/>
            <person name="Bonometti L."/>
            <person name="Westerberg I."/>
            <person name="Brannstrom I.O."/>
            <person name="Guillou S."/>
            <person name="Cros-Aarteil S."/>
            <person name="Calhoun S."/>
            <person name="Haridas S."/>
            <person name="Kuo A."/>
            <person name="Pangilinan J."/>
            <person name="Riley R."/>
            <person name="Labutti K."/>
            <person name="Andreopoulos B."/>
            <person name="Lipzen A."/>
            <person name="Chen C."/>
            <person name="Yanf M."/>
            <person name="Daum C."/>
            <person name="Ng V."/>
            <person name="Clum A."/>
            <person name="Steindorff A."/>
            <person name="Ohm R."/>
            <person name="Martin F."/>
            <person name="Silar P."/>
            <person name="Natvig D."/>
            <person name="Lalanne C."/>
            <person name="Gautier V."/>
            <person name="Ament-Velasquez S.L."/>
            <person name="Kruys A."/>
            <person name="Hutchinson M.I."/>
            <person name="Powell A.J."/>
            <person name="Barry K."/>
            <person name="Miller A.N."/>
            <person name="Grigoriev I.V."/>
            <person name="Debuchy R."/>
            <person name="Gladieux P."/>
            <person name="Thoren M.H."/>
            <person name="Johannesson H."/>
        </authorList>
    </citation>
    <scope>NUCLEOTIDE SEQUENCE</scope>
    <source>
        <strain evidence="2">CBS 626.80</strain>
    </source>
</reference>
<keyword evidence="1" id="KW-0472">Membrane</keyword>
<feature type="transmembrane region" description="Helical" evidence="1">
    <location>
        <begin position="20"/>
        <end position="43"/>
    </location>
</feature>
<feature type="transmembrane region" description="Helical" evidence="1">
    <location>
        <begin position="49"/>
        <end position="69"/>
    </location>
</feature>
<accession>A0AAN6P273</accession>
<evidence type="ECO:0000256" key="1">
    <source>
        <dbReference type="SAM" id="Phobius"/>
    </source>
</evidence>
<keyword evidence="1" id="KW-0812">Transmembrane</keyword>
<dbReference type="Proteomes" id="UP001303222">
    <property type="component" value="Unassembled WGS sequence"/>
</dbReference>
<gene>
    <name evidence="2" type="ORF">QBC32DRAFT_43039</name>
</gene>
<dbReference type="AlphaFoldDB" id="A0AAN6P273"/>